<dbReference type="InterPro" id="IPR025375">
    <property type="entry name" value="DUF4365"/>
</dbReference>
<feature type="region of interest" description="Disordered" evidence="1">
    <location>
        <begin position="1"/>
        <end position="62"/>
    </location>
</feature>
<dbReference type="KEGG" id="bgz:XH91_28075"/>
<protein>
    <submittedName>
        <fullName evidence="3">DUF4365 domain-containing protein</fullName>
    </submittedName>
</protein>
<gene>
    <name evidence="3" type="ORF">XH91_28075</name>
</gene>
<dbReference type="Proteomes" id="UP000288972">
    <property type="component" value="Chromosome"/>
</dbReference>
<evidence type="ECO:0000313" key="3">
    <source>
        <dbReference type="EMBL" id="QAU48831.1"/>
    </source>
</evidence>
<dbReference type="EMBL" id="CP030053">
    <property type="protein sequence ID" value="QAU48831.1"/>
    <property type="molecule type" value="Genomic_DNA"/>
</dbReference>
<dbReference type="Pfam" id="PF14280">
    <property type="entry name" value="DUF4365"/>
    <property type="match status" value="1"/>
</dbReference>
<sequence>MSTPSSSETRRPRPLRPSGSTEGSVVGRNGPQKRAGRKESCRAPSQSVAVSKHPAAKKRGNLGQKVGYSWSVPYNQTMKKLSQSQLIGERGELLAGERAMSMGFAFDQKGRLETGVDGMLELRDPRTGRTLAKWIGAQVKTTENGRYTREDDSRFEYLIEPDDLNYWRGSNLPVIIVLVRLSTGEMYWKQVDAGPASEPRRLYFDKNEDRFDKSAADRIASLCIERDKLGTYVPPMLSGEGVHINMVSVVLPEKIFVGTSLFASGRDALAELDADAPFDWVIRDRRFISFRDPEGTSLMEVLDEGTVEAVETSAISASDDVDDENAFIELLGRTVRVQFEDRLSFDRDSKALYFRAKAMNKGFKYSYRSLINETSALVVAPWVRKKDGKVGSVRHHAFIPRFHRIGDDWFLTVTPTFVFTRDGYRPHNFSSSLLAGKKKKEKNGAVRGQFLMWRYLLTGGGQQQSDLLAAVQSAGGPLRFESLEPIQMPMAVPEEAWKVEDPNAEAMEDREWLL</sequence>
<reference evidence="3 4" key="1">
    <citation type="submission" date="2018-06" db="EMBL/GenBank/DDBJ databases">
        <title>Comparative genomics of rhizobia nodulating Arachis hypogaea in China.</title>
        <authorList>
            <person name="Li Y."/>
        </authorList>
    </citation>
    <scope>NUCLEOTIDE SEQUENCE [LARGE SCALE GENOMIC DNA]</scope>
    <source>
        <strain evidence="3 4">CCBAU 51670</strain>
    </source>
</reference>
<evidence type="ECO:0000259" key="2">
    <source>
        <dbReference type="Pfam" id="PF14280"/>
    </source>
</evidence>
<organism evidence="3 4">
    <name type="scientific">Bradyrhizobium guangzhouense</name>
    <dbReference type="NCBI Taxonomy" id="1325095"/>
    <lineage>
        <taxon>Bacteria</taxon>
        <taxon>Pseudomonadati</taxon>
        <taxon>Pseudomonadota</taxon>
        <taxon>Alphaproteobacteria</taxon>
        <taxon>Hyphomicrobiales</taxon>
        <taxon>Nitrobacteraceae</taxon>
        <taxon>Bradyrhizobium</taxon>
    </lineage>
</organism>
<name>A0AAE5X558_9BRAD</name>
<evidence type="ECO:0000313" key="4">
    <source>
        <dbReference type="Proteomes" id="UP000288972"/>
    </source>
</evidence>
<accession>A0AAE5X558</accession>
<dbReference type="AlphaFoldDB" id="A0AAE5X558"/>
<feature type="domain" description="DUF4365" evidence="2">
    <location>
        <begin position="101"/>
        <end position="221"/>
    </location>
</feature>
<evidence type="ECO:0000256" key="1">
    <source>
        <dbReference type="SAM" id="MobiDB-lite"/>
    </source>
</evidence>
<proteinExistence type="predicted"/>